<keyword evidence="10" id="KW-1185">Reference proteome</keyword>
<dbReference type="InterPro" id="IPR027463">
    <property type="entry name" value="AcrB_DN_DC_subdom"/>
</dbReference>
<dbReference type="GO" id="GO:0005886">
    <property type="term" value="C:plasma membrane"/>
    <property type="evidence" value="ECO:0007669"/>
    <property type="project" value="UniProtKB-SubCell"/>
</dbReference>
<dbReference type="Gene3D" id="3.30.2090.10">
    <property type="entry name" value="Multidrug efflux transporter AcrB TolC docking domain, DN and DC subdomains"/>
    <property type="match status" value="2"/>
</dbReference>
<dbReference type="Gene3D" id="3.30.70.1440">
    <property type="entry name" value="Multidrug efflux transporter AcrB pore domain"/>
    <property type="match status" value="1"/>
</dbReference>
<evidence type="ECO:0000313" key="9">
    <source>
        <dbReference type="EMBL" id="QCI64142.1"/>
    </source>
</evidence>
<dbReference type="FunFam" id="1.20.1640.10:FF:000001">
    <property type="entry name" value="Efflux pump membrane transporter"/>
    <property type="match status" value="1"/>
</dbReference>
<feature type="transmembrane region" description="Helical" evidence="8">
    <location>
        <begin position="463"/>
        <end position="481"/>
    </location>
</feature>
<dbReference type="PANTHER" id="PTHR32063">
    <property type="match status" value="1"/>
</dbReference>
<dbReference type="SUPFAM" id="SSF82693">
    <property type="entry name" value="Multidrug efflux transporter AcrB pore domain, PN1, PN2, PC1 and PC2 subdomains"/>
    <property type="match status" value="3"/>
</dbReference>
<dbReference type="AlphaFoldDB" id="A0A4D7B7M5"/>
<dbReference type="SUPFAM" id="SSF82866">
    <property type="entry name" value="Multidrug efflux transporter AcrB transmembrane domain"/>
    <property type="match status" value="2"/>
</dbReference>
<dbReference type="Gene3D" id="3.30.70.1320">
    <property type="entry name" value="Multidrug efflux transporter AcrB pore domain like"/>
    <property type="match status" value="1"/>
</dbReference>
<dbReference type="PANTHER" id="PTHR32063:SF78">
    <property type="entry name" value="ACRB_ACRD_ACRF FAMILY PROTEIN"/>
    <property type="match status" value="1"/>
</dbReference>
<dbReference type="InterPro" id="IPR001036">
    <property type="entry name" value="Acrflvin-R"/>
</dbReference>
<dbReference type="EMBL" id="CP039690">
    <property type="protein sequence ID" value="QCI64142.1"/>
    <property type="molecule type" value="Genomic_DNA"/>
</dbReference>
<sequence length="1039" mass="110812">MNVSAPFIHRPIATSLLAFALVLAGVLGYLRLPVSSLPQVEFPTIQVTTLLPGANPDTVAALITAPLERQLGRIPSLATMTSASSFGLSQVTLQFDLDRDIDAASQDVQSAINAAGSVLPRTLPYPPTYSKVNPADAPIVTLAITSETAPLERLADIADTLLAQRLSEISGVGRVSVAGNLKPAVRIQADISRLAAYQISLEDVRTAIANANVAGPKGSLDGPRQSFTIAANDQVTAVSAYKAVIIAYRNGAPVLLSDLAQVSEGLENARVGAWYQGKPAIVIDIQRQPGANVVRTVERVLAELPRLERALPSGARLTVVNDRTGTIKASIHDVQLTLAISVALVVMVVLIFLRSWRATVVAGVALPLSLVTTFAVMSLIGFSLDNLSLMALTIGTGFVVDDAIVIIENIVRRMEKGEAPFEAALKGSKEIGFTIVSLTVSLVAVFIPLLFMSGLVGRMFREFALTLTIAVVVSAVVSLTLSPMMCSRLLKQKPEEAGEPRPNWSSRLVDAYGRSVAWVVDRPAGMLLLTALTLAITVWFYIVMPKGFLPPQDTGALTAILQAGPTTSFPELKRLQEEATTLFRADPDVSGLVSVAGAAASNPTTNMVRMQIFLKPRDDRADTASEIAIRLQRAALQSLTGSVVTVRPVSDIQIGSTESRAAYQYTLVGASRPEVVSWARRLAERIETEPHFRNVSLEIQEGGGRITIVIDRDAASRLGVSIQGIDDTLYDAYGQRQISTIYAQTNQYRVILEADPRQASDPAAIARLYVPAVNQTTGVTVPVPLMAVARIERGTAPLMLTNQEQFPSATVSFDLSAGAALSDAVTAITAARTELGVPDSVSGDFTGEAAEFARSLAGQPWLILAAVVVIYIVLGVLYESYIHPITILSTLPSAGIGALLALWLTGNDLSLVALIGIVLLMGIVKKNAIMMIDFALDAERERGMDPRSAIIEACRLRFRPIMMTTLAALFGALPLALQQGTGSELRIPLGITIIGGLLLSQLLTLYTTPVIYLELERLRLALGGTVHVPGQQPQIKPGE</sequence>
<feature type="transmembrane region" description="Helical" evidence="8">
    <location>
        <begin position="334"/>
        <end position="353"/>
    </location>
</feature>
<dbReference type="RefSeq" id="WP_136959598.1">
    <property type="nucleotide sequence ID" value="NZ_CP039690.1"/>
</dbReference>
<accession>A0A4D7B7M5</accession>
<feature type="transmembrane region" description="Helical" evidence="8">
    <location>
        <begin position="360"/>
        <end position="382"/>
    </location>
</feature>
<evidence type="ECO:0000256" key="8">
    <source>
        <dbReference type="SAM" id="Phobius"/>
    </source>
</evidence>
<keyword evidence="2" id="KW-0813">Transport</keyword>
<keyword evidence="3" id="KW-1003">Cell membrane</keyword>
<feature type="transmembrane region" description="Helical" evidence="8">
    <location>
        <begin position="388"/>
        <end position="411"/>
    </location>
</feature>
<keyword evidence="5 8" id="KW-0812">Transmembrane</keyword>
<organism evidence="9 10">
    <name type="scientific">Phreatobacter stygius</name>
    <dbReference type="NCBI Taxonomy" id="1940610"/>
    <lineage>
        <taxon>Bacteria</taxon>
        <taxon>Pseudomonadati</taxon>
        <taxon>Pseudomonadota</taxon>
        <taxon>Alphaproteobacteria</taxon>
        <taxon>Hyphomicrobiales</taxon>
        <taxon>Phreatobacteraceae</taxon>
        <taxon>Phreatobacter</taxon>
    </lineage>
</organism>
<dbReference type="Gene3D" id="3.30.70.1430">
    <property type="entry name" value="Multidrug efflux transporter AcrB pore domain"/>
    <property type="match status" value="2"/>
</dbReference>
<name>A0A4D7B7M5_9HYPH</name>
<gene>
    <name evidence="9" type="ORF">E8M01_07725</name>
</gene>
<feature type="transmembrane region" description="Helical" evidence="8">
    <location>
        <begin position="956"/>
        <end position="977"/>
    </location>
</feature>
<feature type="transmembrane region" description="Helical" evidence="8">
    <location>
        <begin position="989"/>
        <end position="1013"/>
    </location>
</feature>
<comment type="subcellular location">
    <subcellularLocation>
        <location evidence="1">Cell inner membrane</location>
        <topology evidence="1">Multi-pass membrane protein</topology>
    </subcellularLocation>
</comment>
<evidence type="ECO:0000313" key="10">
    <source>
        <dbReference type="Proteomes" id="UP000298781"/>
    </source>
</evidence>
<protein>
    <submittedName>
        <fullName evidence="9">Acriflavine resistance protein B</fullName>
    </submittedName>
</protein>
<dbReference type="PRINTS" id="PR00702">
    <property type="entry name" value="ACRIFLAVINRP"/>
</dbReference>
<feature type="transmembrane region" description="Helical" evidence="8">
    <location>
        <begin position="524"/>
        <end position="544"/>
    </location>
</feature>
<keyword evidence="6 8" id="KW-1133">Transmembrane helix</keyword>
<feature type="transmembrane region" description="Helical" evidence="8">
    <location>
        <begin position="885"/>
        <end position="905"/>
    </location>
</feature>
<evidence type="ECO:0000256" key="7">
    <source>
        <dbReference type="ARBA" id="ARBA00023136"/>
    </source>
</evidence>
<dbReference type="Proteomes" id="UP000298781">
    <property type="component" value="Chromosome"/>
</dbReference>
<proteinExistence type="predicted"/>
<dbReference type="FunFam" id="3.30.70.1430:FF:000001">
    <property type="entry name" value="Efflux pump membrane transporter"/>
    <property type="match status" value="1"/>
</dbReference>
<dbReference type="OrthoDB" id="9807350at2"/>
<feature type="transmembrane region" description="Helical" evidence="8">
    <location>
        <begin position="431"/>
        <end position="451"/>
    </location>
</feature>
<dbReference type="Gene3D" id="1.20.1640.10">
    <property type="entry name" value="Multidrug efflux transporter AcrB transmembrane domain"/>
    <property type="match status" value="2"/>
</dbReference>
<dbReference type="GO" id="GO:0042910">
    <property type="term" value="F:xenobiotic transmembrane transporter activity"/>
    <property type="evidence" value="ECO:0007669"/>
    <property type="project" value="TreeGrafter"/>
</dbReference>
<dbReference type="SUPFAM" id="SSF82714">
    <property type="entry name" value="Multidrug efflux transporter AcrB TolC docking domain, DN and DC subdomains"/>
    <property type="match status" value="2"/>
</dbReference>
<evidence type="ECO:0000256" key="4">
    <source>
        <dbReference type="ARBA" id="ARBA00022519"/>
    </source>
</evidence>
<reference evidence="9 10" key="1">
    <citation type="submission" date="2019-04" db="EMBL/GenBank/DDBJ databases">
        <title>Phreatobacter aquaticus sp. nov.</title>
        <authorList>
            <person name="Choi A."/>
        </authorList>
    </citation>
    <scope>NUCLEOTIDE SEQUENCE [LARGE SCALE GENOMIC DNA]</scope>
    <source>
        <strain evidence="9 10">KCTC 52518</strain>
    </source>
</reference>
<keyword evidence="4" id="KW-0997">Cell inner membrane</keyword>
<evidence type="ECO:0000256" key="2">
    <source>
        <dbReference type="ARBA" id="ARBA00022448"/>
    </source>
</evidence>
<evidence type="ECO:0000256" key="5">
    <source>
        <dbReference type="ARBA" id="ARBA00022692"/>
    </source>
</evidence>
<evidence type="ECO:0000256" key="6">
    <source>
        <dbReference type="ARBA" id="ARBA00022989"/>
    </source>
</evidence>
<feature type="transmembrane region" description="Helical" evidence="8">
    <location>
        <begin position="861"/>
        <end position="878"/>
    </location>
</feature>
<evidence type="ECO:0000256" key="1">
    <source>
        <dbReference type="ARBA" id="ARBA00004429"/>
    </source>
</evidence>
<dbReference type="Pfam" id="PF00873">
    <property type="entry name" value="ACR_tran"/>
    <property type="match status" value="1"/>
</dbReference>
<feature type="transmembrane region" description="Helical" evidence="8">
    <location>
        <begin position="911"/>
        <end position="936"/>
    </location>
</feature>
<keyword evidence="7 8" id="KW-0472">Membrane</keyword>
<dbReference type="KEGG" id="pstg:E8M01_07725"/>
<evidence type="ECO:0000256" key="3">
    <source>
        <dbReference type="ARBA" id="ARBA00022475"/>
    </source>
</evidence>